<dbReference type="AlphaFoldDB" id="A0A7G9S531"/>
<dbReference type="GO" id="GO:0016747">
    <property type="term" value="F:acyltransferase activity, transferring groups other than amino-acyl groups"/>
    <property type="evidence" value="ECO:0007669"/>
    <property type="project" value="InterPro"/>
</dbReference>
<sequence length="382" mass="40743">MSFGRKTAVVGVGYSQISRELGLQARVLAVDAVKAAVADSGIDIQDIDGIYEYPGSTGEAAVDFQRLLGIESLSDFGDFAATGASALSAVIQAEMAVASGHCEVALVIRAITREWGQMSGQTQFPPAEGAAQYLLPYGAAGAVLPVMGMRKQRRKFEYGIREEDYGAIAVNARKWSAMNERAMLRDPITMDDYLSARYVAEPLRLLDCDYPGSGAVAVLITTEERAKDLKQKPVFIDASSHGTGSRPDWTFPDDLLFGGTRDSARKLWERSSVTVDDVDVAEIYDGFTHIAMSWVEALGFCGIGEFGDWVDGGKTIGPGGSLPMNTSGGQLAEGRLHGLGFLAEATQQLRGQLGERQVEGAQVAVVSNAFGPQSASLVLVTD</sequence>
<dbReference type="InterPro" id="IPR002155">
    <property type="entry name" value="Thiolase"/>
</dbReference>
<gene>
    <name evidence="2" type="ORF">H9L06_00780</name>
</gene>
<organism evidence="2 3">
    <name type="scientific">Leucobacter denitrificans</name>
    <dbReference type="NCBI Taxonomy" id="683042"/>
    <lineage>
        <taxon>Bacteria</taxon>
        <taxon>Bacillati</taxon>
        <taxon>Actinomycetota</taxon>
        <taxon>Actinomycetes</taxon>
        <taxon>Micrococcales</taxon>
        <taxon>Microbacteriaceae</taxon>
        <taxon>Leucobacter</taxon>
    </lineage>
</organism>
<proteinExistence type="predicted"/>
<protein>
    <submittedName>
        <fullName evidence="2">Thiolase family protein</fullName>
    </submittedName>
</protein>
<dbReference type="EMBL" id="CP060716">
    <property type="protein sequence ID" value="QNN62956.1"/>
    <property type="molecule type" value="Genomic_DNA"/>
</dbReference>
<dbReference type="Gene3D" id="3.40.47.10">
    <property type="match status" value="1"/>
</dbReference>
<dbReference type="InterPro" id="IPR055140">
    <property type="entry name" value="Thiolase_C_2"/>
</dbReference>
<dbReference type="CDD" id="cd00829">
    <property type="entry name" value="SCP-x_thiolase"/>
    <property type="match status" value="1"/>
</dbReference>
<accession>A0A7G9S531</accession>
<dbReference type="RefSeq" id="WP_187555424.1">
    <property type="nucleotide sequence ID" value="NZ_CP060716.1"/>
</dbReference>
<keyword evidence="3" id="KW-1185">Reference proteome</keyword>
<dbReference type="PANTHER" id="PTHR42870:SF1">
    <property type="entry name" value="NON-SPECIFIC LIPID-TRANSFER PROTEIN-LIKE 2"/>
    <property type="match status" value="1"/>
</dbReference>
<dbReference type="Pfam" id="PF22691">
    <property type="entry name" value="Thiolase_C_1"/>
    <property type="match status" value="1"/>
</dbReference>
<dbReference type="PIRSF" id="PIRSF000429">
    <property type="entry name" value="Ac-CoA_Ac_transf"/>
    <property type="match status" value="1"/>
</dbReference>
<dbReference type="PANTHER" id="PTHR42870">
    <property type="entry name" value="ACETYL-COA C-ACETYLTRANSFERASE"/>
    <property type="match status" value="1"/>
</dbReference>
<evidence type="ECO:0000313" key="2">
    <source>
        <dbReference type="EMBL" id="QNN62956.1"/>
    </source>
</evidence>
<evidence type="ECO:0000313" key="3">
    <source>
        <dbReference type="Proteomes" id="UP000515934"/>
    </source>
</evidence>
<dbReference type="SUPFAM" id="SSF53901">
    <property type="entry name" value="Thiolase-like"/>
    <property type="match status" value="1"/>
</dbReference>
<name>A0A7G9S531_9MICO</name>
<feature type="domain" description="Thiolase C-terminal" evidence="1">
    <location>
        <begin position="253"/>
        <end position="380"/>
    </location>
</feature>
<evidence type="ECO:0000259" key="1">
    <source>
        <dbReference type="Pfam" id="PF22691"/>
    </source>
</evidence>
<dbReference type="Proteomes" id="UP000515934">
    <property type="component" value="Chromosome"/>
</dbReference>
<reference evidence="2 3" key="1">
    <citation type="submission" date="2020-08" db="EMBL/GenBank/DDBJ databases">
        <title>Genome sequence of Leucobacter denitrificans KACC 14055T.</title>
        <authorList>
            <person name="Hyun D.-W."/>
            <person name="Bae J.-W."/>
        </authorList>
    </citation>
    <scope>NUCLEOTIDE SEQUENCE [LARGE SCALE GENOMIC DNA]</scope>
    <source>
        <strain evidence="2 3">KACC 14055</strain>
    </source>
</reference>
<dbReference type="InterPro" id="IPR016039">
    <property type="entry name" value="Thiolase-like"/>
</dbReference>
<dbReference type="KEGG" id="ldn:H9L06_00780"/>